<feature type="compositionally biased region" description="Basic and acidic residues" evidence="5">
    <location>
        <begin position="651"/>
        <end position="665"/>
    </location>
</feature>
<dbReference type="PANTHER" id="PTHR16484:SF17">
    <property type="entry name" value="BAZOOKA, ISOFORM B"/>
    <property type="match status" value="1"/>
</dbReference>
<dbReference type="GO" id="GO:0045197">
    <property type="term" value="P:establishment or maintenance of epithelial cell apical/basal polarity"/>
    <property type="evidence" value="ECO:0007669"/>
    <property type="project" value="TreeGrafter"/>
</dbReference>
<feature type="region of interest" description="Disordered" evidence="5">
    <location>
        <begin position="224"/>
        <end position="253"/>
    </location>
</feature>
<keyword evidence="3" id="KW-0677">Repeat</keyword>
<dbReference type="Proteomes" id="UP001054837">
    <property type="component" value="Unassembled WGS sequence"/>
</dbReference>
<dbReference type="CDD" id="cd23058">
    <property type="entry name" value="PDZ2_Par3-like"/>
    <property type="match status" value="1"/>
</dbReference>
<dbReference type="InterPro" id="IPR036034">
    <property type="entry name" value="PDZ_sf"/>
</dbReference>
<dbReference type="PROSITE" id="PS50106">
    <property type="entry name" value="PDZ"/>
    <property type="match status" value="3"/>
</dbReference>
<comment type="caution">
    <text evidence="7">The sequence shown here is derived from an EMBL/GenBank/DDBJ whole genome shotgun (WGS) entry which is preliminary data.</text>
</comment>
<feature type="region of interest" description="Disordered" evidence="5">
    <location>
        <begin position="1115"/>
        <end position="1174"/>
    </location>
</feature>
<feature type="compositionally biased region" description="Basic and acidic residues" evidence="5">
    <location>
        <begin position="1115"/>
        <end position="1124"/>
    </location>
</feature>
<dbReference type="GO" id="GO:0051660">
    <property type="term" value="P:establishment of centrosome localization"/>
    <property type="evidence" value="ECO:0007669"/>
    <property type="project" value="TreeGrafter"/>
</dbReference>
<keyword evidence="8" id="KW-1185">Reference proteome</keyword>
<dbReference type="GO" id="GO:0043296">
    <property type="term" value="C:apical junction complex"/>
    <property type="evidence" value="ECO:0007669"/>
    <property type="project" value="TreeGrafter"/>
</dbReference>
<dbReference type="GO" id="GO:0016324">
    <property type="term" value="C:apical plasma membrane"/>
    <property type="evidence" value="ECO:0007669"/>
    <property type="project" value="TreeGrafter"/>
</dbReference>
<evidence type="ECO:0000256" key="5">
    <source>
        <dbReference type="SAM" id="MobiDB-lite"/>
    </source>
</evidence>
<feature type="region of interest" description="Disordered" evidence="5">
    <location>
        <begin position="175"/>
        <end position="204"/>
    </location>
</feature>
<organism evidence="7 8">
    <name type="scientific">Caerostris darwini</name>
    <dbReference type="NCBI Taxonomy" id="1538125"/>
    <lineage>
        <taxon>Eukaryota</taxon>
        <taxon>Metazoa</taxon>
        <taxon>Ecdysozoa</taxon>
        <taxon>Arthropoda</taxon>
        <taxon>Chelicerata</taxon>
        <taxon>Arachnida</taxon>
        <taxon>Araneae</taxon>
        <taxon>Araneomorphae</taxon>
        <taxon>Entelegynae</taxon>
        <taxon>Araneoidea</taxon>
        <taxon>Araneidae</taxon>
        <taxon>Caerostris</taxon>
    </lineage>
</organism>
<feature type="compositionally biased region" description="Polar residues" evidence="5">
    <location>
        <begin position="1226"/>
        <end position="1244"/>
    </location>
</feature>
<proteinExistence type="inferred from homology"/>
<protein>
    <submittedName>
        <fullName evidence="7">Partitioning defective 3 homolog</fullName>
    </submittedName>
</protein>
<evidence type="ECO:0000259" key="6">
    <source>
        <dbReference type="PROSITE" id="PS50106"/>
    </source>
</evidence>
<dbReference type="InterPro" id="IPR052213">
    <property type="entry name" value="PAR3"/>
</dbReference>
<gene>
    <name evidence="7" type="primary">Pard3</name>
    <name evidence="7" type="ORF">CDAR_251551</name>
</gene>
<evidence type="ECO:0000313" key="7">
    <source>
        <dbReference type="EMBL" id="GIY18852.1"/>
    </source>
</evidence>
<feature type="region of interest" description="Disordered" evidence="5">
    <location>
        <begin position="1219"/>
        <end position="1244"/>
    </location>
</feature>
<feature type="domain" description="PDZ" evidence="6">
    <location>
        <begin position="545"/>
        <end position="622"/>
    </location>
</feature>
<feature type="region of interest" description="Disordered" evidence="5">
    <location>
        <begin position="645"/>
        <end position="670"/>
    </location>
</feature>
<evidence type="ECO:0000313" key="8">
    <source>
        <dbReference type="Proteomes" id="UP001054837"/>
    </source>
</evidence>
<dbReference type="InterPro" id="IPR021922">
    <property type="entry name" value="Par3/HAL_N"/>
</dbReference>
<evidence type="ECO:0000256" key="4">
    <source>
        <dbReference type="ARBA" id="ARBA00023306"/>
    </source>
</evidence>
<dbReference type="SMART" id="SM00228">
    <property type="entry name" value="PDZ"/>
    <property type="match status" value="3"/>
</dbReference>
<feature type="compositionally biased region" description="Basic and acidic residues" evidence="5">
    <location>
        <begin position="370"/>
        <end position="385"/>
    </location>
</feature>
<dbReference type="GO" id="GO:0051301">
    <property type="term" value="P:cell division"/>
    <property type="evidence" value="ECO:0007669"/>
    <property type="project" value="UniProtKB-KW"/>
</dbReference>
<dbReference type="GO" id="GO:0005912">
    <property type="term" value="C:adherens junction"/>
    <property type="evidence" value="ECO:0007669"/>
    <property type="project" value="TreeGrafter"/>
</dbReference>
<dbReference type="GO" id="GO:0008104">
    <property type="term" value="P:intracellular protein localization"/>
    <property type="evidence" value="ECO:0007669"/>
    <property type="project" value="TreeGrafter"/>
</dbReference>
<dbReference type="Pfam" id="PF00595">
    <property type="entry name" value="PDZ"/>
    <property type="match status" value="3"/>
</dbReference>
<dbReference type="InterPro" id="IPR001478">
    <property type="entry name" value="PDZ"/>
</dbReference>
<dbReference type="GO" id="GO:0035091">
    <property type="term" value="F:phosphatidylinositol binding"/>
    <property type="evidence" value="ECO:0007669"/>
    <property type="project" value="TreeGrafter"/>
</dbReference>
<dbReference type="CDD" id="cd23059">
    <property type="entry name" value="PDZ3_Par3-like"/>
    <property type="match status" value="1"/>
</dbReference>
<sequence>MMRFGMNALKCGSHLEDAFAQLVKICQEYVQKKSVDSWVTIHNLKLLSDGGILDPDDKLNDVADDREQITAVFDEEISSYLMHNGGDGTSASSVGTESPDIFQNGDVISIPLSKSSYDGSDAEIKDEKLPTGLLPLQVRRGSEPALNRLSPSLLPTIDNCKRWSAAVLASDESYKRLNSEGEEQSEDELPPGEREDGSGEEKSVSYQQYLDSWNHDIFYRSDQRKEPLGGPITSPKHSTDEATDSDCSHSSNSKVEVMKLKNEDGPLGIRIVPADESPEKNNGVIIQGIEPGGRIDRDGRFCVGDRITEINGLKLSKDSYRNAHEILKDAMKAPELSIHCIKKNSLQRKNCKNKLPPAVLPKPLIPLPSEDDKTDKNSDKNEKVKSTNYSTLPLSTPIKRLLANAFNKGTPCHSSIRKIGRRILVHLTKGSEGLGFSITSKDPNNGPPFFIKNILPAGAAVDDGRLKTGDKLLEVNKVDVSSLTQPEVLTILRKVPFGEMVELVISRQETDLSPSPSLPRQLPPEKGEEEVGVVPWKRRDIFTYEVALNDTGSAGLGVSVKGKTSNTEKGPLDMGIFLKNIFHGGAAHKDGRLCVNDQLLNVNGISLLGMTNGQAMETLRRAMIQGEGPNVASNAIILTVARRVPSPNFDHPSDQGEGSGHDRSDSLLSESGDSFYVSTENLSLSHKCNGVTPDTSTSDNSANTVIFQASVHKESANDKEQENNKLSMTQITADASATELISTYSNETNDLDVNNEHFNQQSMETNSENHHKKDTLDLIDLHENSFTPNYEHSDQLRGNGSLRNHNKTFSNLTEMDLYQSDTAEQNKNEDISDCDNQLTFREQTKRKRFQLNGSNNFKRSGLGRQSMPEKKFVWTYQRNHCSPNERMLQSRTDFHTPHQQQFPCEHYSEHLGIREMPVDVGPVETTLNLKFRKHHRSKGSCNSPDCPYHAVPTTGRESGSSDEISEQVGPTLGLFKSSSLESLQTMLHEKQKQNLPLPVTNGNTSRGCNESFRAAVDKSFEVADQNDNSVVNQNDQQQVTTHKRHTRAKTVDNCEKKDSKPHKKKGLFRGLGSVFRFGKSNKKAGKETNSTSCKQIESENQQIQIAINADQERAQRQNQEHMEQKQQLQCSNSNYNHSASKHISRHSFTFPRNRSNALSPNQNESAMHAQSREERMNALRNEHQKKHKQRNGYYPQEAREEIYEQRLKELVDRTMINRPLPPLPHQQANTERLSQRSNLESSPKTKNLEIYQEMSKPGSRKGFADPNRYSHYMNFQEIQQHLQQFRLHQNLFLHDGVNETNSQYNLFLNDSKYTNSPHKRHYRHTVSSARSRPISELYDFRNINMTNGSFRGVSESGSLPRKMFYNTRQRPPIPSAFMTQQTNDHYAMNAQHPSNIYSQTPRSSGSKV</sequence>
<evidence type="ECO:0000256" key="1">
    <source>
        <dbReference type="ARBA" id="ARBA00005358"/>
    </source>
</evidence>
<evidence type="ECO:0000256" key="2">
    <source>
        <dbReference type="ARBA" id="ARBA00022618"/>
    </source>
</evidence>
<accession>A0AAV4RFG7</accession>
<dbReference type="GO" id="GO:0005938">
    <property type="term" value="C:cell cortex"/>
    <property type="evidence" value="ECO:0007669"/>
    <property type="project" value="TreeGrafter"/>
</dbReference>
<feature type="compositionally biased region" description="Polar residues" evidence="5">
    <location>
        <begin position="1146"/>
        <end position="1165"/>
    </location>
</feature>
<dbReference type="EMBL" id="BPLQ01005955">
    <property type="protein sequence ID" value="GIY18852.1"/>
    <property type="molecule type" value="Genomic_DNA"/>
</dbReference>
<reference evidence="7 8" key="1">
    <citation type="submission" date="2021-06" db="EMBL/GenBank/DDBJ databases">
        <title>Caerostris darwini draft genome.</title>
        <authorList>
            <person name="Kono N."/>
            <person name="Arakawa K."/>
        </authorList>
    </citation>
    <scope>NUCLEOTIDE SEQUENCE [LARGE SCALE GENOMIC DNA]</scope>
</reference>
<keyword evidence="2" id="KW-0132">Cell division</keyword>
<dbReference type="GO" id="GO:0007155">
    <property type="term" value="P:cell adhesion"/>
    <property type="evidence" value="ECO:0007669"/>
    <property type="project" value="TreeGrafter"/>
</dbReference>
<feature type="domain" description="PDZ" evidence="6">
    <location>
        <begin position="256"/>
        <end position="338"/>
    </location>
</feature>
<feature type="compositionally biased region" description="Basic and acidic residues" evidence="5">
    <location>
        <begin position="191"/>
        <end position="203"/>
    </location>
</feature>
<feature type="region of interest" description="Disordered" evidence="5">
    <location>
        <begin position="361"/>
        <end position="387"/>
    </location>
</feature>
<feature type="domain" description="PDZ" evidence="6">
    <location>
        <begin position="424"/>
        <end position="494"/>
    </location>
</feature>
<keyword evidence="4" id="KW-0131">Cell cycle</keyword>
<dbReference type="GO" id="GO:0030010">
    <property type="term" value="P:establishment of cell polarity"/>
    <property type="evidence" value="ECO:0007669"/>
    <property type="project" value="TreeGrafter"/>
</dbReference>
<dbReference type="PANTHER" id="PTHR16484">
    <property type="entry name" value="PARTITIONING DEFECTIVE 3 RELATED"/>
    <property type="match status" value="1"/>
</dbReference>
<dbReference type="GO" id="GO:0000226">
    <property type="term" value="P:microtubule cytoskeleton organization"/>
    <property type="evidence" value="ECO:0007669"/>
    <property type="project" value="TreeGrafter"/>
</dbReference>
<dbReference type="Gene3D" id="3.10.20.90">
    <property type="entry name" value="Phosphatidylinositol 3-kinase Catalytic Subunit, Chain A, domain 1"/>
    <property type="match status" value="1"/>
</dbReference>
<name>A0AAV4RFG7_9ARAC</name>
<evidence type="ECO:0000256" key="3">
    <source>
        <dbReference type="ARBA" id="ARBA00022737"/>
    </source>
</evidence>
<dbReference type="Gene3D" id="2.30.42.10">
    <property type="match status" value="3"/>
</dbReference>
<comment type="similarity">
    <text evidence="1">Belongs to the PAR3 family.</text>
</comment>
<dbReference type="SUPFAM" id="SSF50156">
    <property type="entry name" value="PDZ domain-like"/>
    <property type="match status" value="3"/>
</dbReference>
<feature type="compositionally biased region" description="Acidic residues" evidence="5">
    <location>
        <begin position="180"/>
        <end position="190"/>
    </location>
</feature>
<feature type="region of interest" description="Disordered" evidence="5">
    <location>
        <begin position="508"/>
        <end position="530"/>
    </location>
</feature>
<dbReference type="Pfam" id="PF12053">
    <property type="entry name" value="Par3_HAL_N_term"/>
    <property type="match status" value="1"/>
</dbReference>
<feature type="compositionally biased region" description="Polar residues" evidence="5">
    <location>
        <begin position="1125"/>
        <end position="1138"/>
    </location>
</feature>